<dbReference type="EMBL" id="QCYK01000001">
    <property type="protein sequence ID" value="PUZ29032.1"/>
    <property type="molecule type" value="Genomic_DNA"/>
</dbReference>
<dbReference type="AlphaFoldDB" id="A0A2T7BMY5"/>
<sequence length="231" mass="25584">MKKTFLTLFAAAALMGSASAQNTLSGKEQKQGWKLLFDGKSLNGWHGYNGKDAASHWSVVDGALQLTPGGDHVDLVTNDQYENFELSYQWKISEGGNSGLIFGVHEDPQFDAPYLTGIEMQVLDDAKHPDGKNPKHNSGDLYDLEKAPKLNAKPVGEWNTARIVKKNGHIQLFLNGLKTADVTIGTPEWQAMLNNSKFKNWKGFAAYPQGGIALQDHGNQVWYRDLKLKQL</sequence>
<accession>A0A2T7BMY5</accession>
<evidence type="ECO:0000256" key="1">
    <source>
        <dbReference type="SAM" id="SignalP"/>
    </source>
</evidence>
<reference evidence="3 4" key="1">
    <citation type="submission" date="2018-04" db="EMBL/GenBank/DDBJ databases">
        <title>Chitinophaga fuyangensis sp. nov., isolated from soil in a chemical factory.</title>
        <authorList>
            <person name="Chen K."/>
        </authorList>
    </citation>
    <scope>NUCLEOTIDE SEQUENCE [LARGE SCALE GENOMIC DNA]</scope>
    <source>
        <strain evidence="3 4">LY-1</strain>
    </source>
</reference>
<comment type="caution">
    <text evidence="3">The sequence shown here is derived from an EMBL/GenBank/DDBJ whole genome shotgun (WGS) entry which is preliminary data.</text>
</comment>
<evidence type="ECO:0000313" key="4">
    <source>
        <dbReference type="Proteomes" id="UP000244450"/>
    </source>
</evidence>
<organism evidence="3 4">
    <name type="scientific">Chitinophaga parva</name>
    <dbReference type="NCBI Taxonomy" id="2169414"/>
    <lineage>
        <taxon>Bacteria</taxon>
        <taxon>Pseudomonadati</taxon>
        <taxon>Bacteroidota</taxon>
        <taxon>Chitinophagia</taxon>
        <taxon>Chitinophagales</taxon>
        <taxon>Chitinophagaceae</taxon>
        <taxon>Chitinophaga</taxon>
    </lineage>
</organism>
<proteinExistence type="predicted"/>
<dbReference type="Proteomes" id="UP000244450">
    <property type="component" value="Unassembled WGS sequence"/>
</dbReference>
<dbReference type="Gene3D" id="2.60.120.560">
    <property type="entry name" value="Exo-inulinase, domain 1"/>
    <property type="match status" value="1"/>
</dbReference>
<evidence type="ECO:0000313" key="3">
    <source>
        <dbReference type="EMBL" id="PUZ29032.1"/>
    </source>
</evidence>
<feature type="signal peptide" evidence="1">
    <location>
        <begin position="1"/>
        <end position="20"/>
    </location>
</feature>
<feature type="domain" description="3-keto-alpha-glucoside-1,2-lyase/3-keto-2-hydroxy-glucal hydratase" evidence="2">
    <location>
        <begin position="32"/>
        <end position="229"/>
    </location>
</feature>
<dbReference type="Pfam" id="PF06439">
    <property type="entry name" value="3keto-disac_hyd"/>
    <property type="match status" value="1"/>
</dbReference>
<feature type="chain" id="PRO_5015457412" evidence="1">
    <location>
        <begin position="21"/>
        <end position="231"/>
    </location>
</feature>
<keyword evidence="1" id="KW-0732">Signal</keyword>
<protein>
    <submittedName>
        <fullName evidence="3">DUF1080 domain-containing protein</fullName>
    </submittedName>
</protein>
<dbReference type="OrthoDB" id="659240at2"/>
<evidence type="ECO:0000259" key="2">
    <source>
        <dbReference type="Pfam" id="PF06439"/>
    </source>
</evidence>
<dbReference type="RefSeq" id="WP_108685671.1">
    <property type="nucleotide sequence ID" value="NZ_QCYK01000001.1"/>
</dbReference>
<dbReference type="InterPro" id="IPR010496">
    <property type="entry name" value="AL/BT2_dom"/>
</dbReference>
<keyword evidence="4" id="KW-1185">Reference proteome</keyword>
<dbReference type="GO" id="GO:0016787">
    <property type="term" value="F:hydrolase activity"/>
    <property type="evidence" value="ECO:0007669"/>
    <property type="project" value="InterPro"/>
</dbReference>
<name>A0A2T7BMY5_9BACT</name>
<gene>
    <name evidence="3" type="ORF">DCC81_06060</name>
</gene>